<dbReference type="InterPro" id="IPR015422">
    <property type="entry name" value="PyrdxlP-dep_Trfase_small"/>
</dbReference>
<reference evidence="3 4" key="1">
    <citation type="submission" date="2020-04" db="EMBL/GenBank/DDBJ databases">
        <title>Arthrobacter sp. nov.</title>
        <authorList>
            <person name="Liu S."/>
        </authorList>
    </citation>
    <scope>NUCLEOTIDE SEQUENCE [LARGE SCALE GENOMIC DNA]</scope>
    <source>
        <strain evidence="3 4">E918</strain>
    </source>
</reference>
<evidence type="ECO:0000313" key="4">
    <source>
        <dbReference type="Proteomes" id="UP000544090"/>
    </source>
</evidence>
<keyword evidence="1 3" id="KW-0808">Transferase</keyword>
<dbReference type="InterPro" id="IPR015424">
    <property type="entry name" value="PyrdxlP-dep_Trfase"/>
</dbReference>
<dbReference type="InterPro" id="IPR015421">
    <property type="entry name" value="PyrdxlP-dep_Trfase_major"/>
</dbReference>
<dbReference type="EC" id="2.6.1.-" evidence="1"/>
<gene>
    <name evidence="3" type="ORF">HGG74_08055</name>
</gene>
<dbReference type="Gene3D" id="3.40.640.10">
    <property type="entry name" value="Type I PLP-dependent aspartate aminotransferase-like (Major domain)"/>
    <property type="match status" value="1"/>
</dbReference>
<evidence type="ECO:0000256" key="1">
    <source>
        <dbReference type="RuleBase" id="RU000481"/>
    </source>
</evidence>
<dbReference type="EMBL" id="JAAZSQ010000006">
    <property type="protein sequence ID" value="NKX54497.1"/>
    <property type="molecule type" value="Genomic_DNA"/>
</dbReference>
<dbReference type="RefSeq" id="WP_168485848.1">
    <property type="nucleotide sequence ID" value="NZ_JAAZSQ010000006.1"/>
</dbReference>
<dbReference type="GO" id="GO:0008483">
    <property type="term" value="F:transaminase activity"/>
    <property type="evidence" value="ECO:0007669"/>
    <property type="project" value="UniProtKB-KW"/>
</dbReference>
<feature type="domain" description="Aminotransferase class I/classII large" evidence="2">
    <location>
        <begin position="56"/>
        <end position="354"/>
    </location>
</feature>
<protein>
    <recommendedName>
        <fullName evidence="1">Aminotransferase</fullName>
        <ecNumber evidence="1">2.6.1.-</ecNumber>
    </recommendedName>
</protein>
<dbReference type="NCBIfam" id="NF005593">
    <property type="entry name" value="PRK07324.1"/>
    <property type="match status" value="1"/>
</dbReference>
<dbReference type="Pfam" id="PF00155">
    <property type="entry name" value="Aminotran_1_2"/>
    <property type="match status" value="1"/>
</dbReference>
<proteinExistence type="inferred from homology"/>
<name>A0A7X6HF41_9MICC</name>
<dbReference type="Proteomes" id="UP000544090">
    <property type="component" value="Unassembled WGS sequence"/>
</dbReference>
<accession>A0A7X6HF41</accession>
<keyword evidence="1 3" id="KW-0032">Aminotransferase</keyword>
<dbReference type="PROSITE" id="PS00105">
    <property type="entry name" value="AA_TRANSFER_CLASS_1"/>
    <property type="match status" value="1"/>
</dbReference>
<dbReference type="PANTHER" id="PTHR43510:SF1">
    <property type="entry name" value="AMINOTRANSFERASE FUNCTION, HYPOTHETICAL (EUROFUNG)"/>
    <property type="match status" value="1"/>
</dbReference>
<evidence type="ECO:0000313" key="3">
    <source>
        <dbReference type="EMBL" id="NKX54497.1"/>
    </source>
</evidence>
<evidence type="ECO:0000259" key="2">
    <source>
        <dbReference type="Pfam" id="PF00155"/>
    </source>
</evidence>
<comment type="similarity">
    <text evidence="1">Belongs to the class-I pyridoxal-phosphate-dependent aminotransferase family.</text>
</comment>
<dbReference type="InterPro" id="IPR004838">
    <property type="entry name" value="NHTrfase_class1_PyrdxlP-BS"/>
</dbReference>
<dbReference type="GO" id="GO:0030170">
    <property type="term" value="F:pyridoxal phosphate binding"/>
    <property type="evidence" value="ECO:0007669"/>
    <property type="project" value="InterPro"/>
</dbReference>
<dbReference type="SUPFAM" id="SSF53383">
    <property type="entry name" value="PLP-dependent transferases"/>
    <property type="match status" value="1"/>
</dbReference>
<sequence>MKIEEFGVEQWMNRYETTCRYNLAETCVESLTVQQLLELSGRGGEVLEELMSLKLTYGPIPGSARLRGLIASLYAHQTAGNVLVTHGAIGANALVHQTLVEPGDRVLSVMPTYQQHYAIPASYGADVHILHLREENGWLPDLDELASLAAPGTKLIAINNPNNPTGALMDAAMLECIAAIADGVGAWVLCDEVYRGTDQDGGGATAAMADLYHRGISTGSMSKPFSLAGLRLGWITGPAALLEAVYIHRDYNTISVGQVDDLLACVALEAREAILARSRTITRSNLRILDEWVGSRADISYVRPASGTTALLRYAAPVPSEWLCESLLQHTGVMFTPGSAFGIEGTVRIGFADGAATLAVGLAEFSRFLDGILPALPFPASAAAARP</sequence>
<comment type="caution">
    <text evidence="3">The sequence shown here is derived from an EMBL/GenBank/DDBJ whole genome shotgun (WGS) entry which is preliminary data.</text>
</comment>
<organism evidence="3 4">
    <name type="scientific">Arthrobacter mobilis</name>
    <dbReference type="NCBI Taxonomy" id="2724944"/>
    <lineage>
        <taxon>Bacteria</taxon>
        <taxon>Bacillati</taxon>
        <taxon>Actinomycetota</taxon>
        <taxon>Actinomycetes</taxon>
        <taxon>Micrococcales</taxon>
        <taxon>Micrococcaceae</taxon>
        <taxon>Arthrobacter</taxon>
    </lineage>
</organism>
<keyword evidence="4" id="KW-1185">Reference proteome</keyword>
<dbReference type="PANTHER" id="PTHR43510">
    <property type="entry name" value="AMINOTRANSFERASE FUNCTION, HYPOTHETICAL (EUROFUNG)"/>
    <property type="match status" value="1"/>
</dbReference>
<dbReference type="AlphaFoldDB" id="A0A7X6HF41"/>
<dbReference type="InterPro" id="IPR004839">
    <property type="entry name" value="Aminotransferase_I/II_large"/>
</dbReference>
<dbReference type="CDD" id="cd00609">
    <property type="entry name" value="AAT_like"/>
    <property type="match status" value="1"/>
</dbReference>
<comment type="cofactor">
    <cofactor evidence="1">
        <name>pyridoxal 5'-phosphate</name>
        <dbReference type="ChEBI" id="CHEBI:597326"/>
    </cofactor>
</comment>
<dbReference type="Gene3D" id="3.90.1150.10">
    <property type="entry name" value="Aspartate Aminotransferase, domain 1"/>
    <property type="match status" value="1"/>
</dbReference>